<accession>A0A1I1T361</accession>
<feature type="chain" id="PRO_5011554980" evidence="1">
    <location>
        <begin position="27"/>
        <end position="138"/>
    </location>
</feature>
<dbReference type="EMBL" id="FOMW01000001">
    <property type="protein sequence ID" value="SFD51488.1"/>
    <property type="molecule type" value="Genomic_DNA"/>
</dbReference>
<dbReference type="Proteomes" id="UP000198977">
    <property type="component" value="Unassembled WGS sequence"/>
</dbReference>
<feature type="signal peptide" evidence="1">
    <location>
        <begin position="1"/>
        <end position="26"/>
    </location>
</feature>
<keyword evidence="1" id="KW-0732">Signal</keyword>
<evidence type="ECO:0000313" key="3">
    <source>
        <dbReference type="Proteomes" id="UP000198977"/>
    </source>
</evidence>
<evidence type="ECO:0000313" key="2">
    <source>
        <dbReference type="EMBL" id="SFD51488.1"/>
    </source>
</evidence>
<gene>
    <name evidence="2" type="ORF">SAMN04488523_101210</name>
</gene>
<proteinExistence type="predicted"/>
<organism evidence="2 3">
    <name type="scientific">Sulfitobacter brevis</name>
    <dbReference type="NCBI Taxonomy" id="74348"/>
    <lineage>
        <taxon>Bacteria</taxon>
        <taxon>Pseudomonadati</taxon>
        <taxon>Pseudomonadota</taxon>
        <taxon>Alphaproteobacteria</taxon>
        <taxon>Rhodobacterales</taxon>
        <taxon>Roseobacteraceae</taxon>
        <taxon>Sulfitobacter</taxon>
    </lineage>
</organism>
<name>A0A1I1T361_9RHOB</name>
<dbReference type="RefSeq" id="WP_093921961.1">
    <property type="nucleotide sequence ID" value="NZ_FOMW01000001.1"/>
</dbReference>
<evidence type="ECO:0000256" key="1">
    <source>
        <dbReference type="SAM" id="SignalP"/>
    </source>
</evidence>
<protein>
    <submittedName>
        <fullName evidence="2">Uncharacterized protein</fullName>
    </submittedName>
</protein>
<reference evidence="2 3" key="1">
    <citation type="submission" date="2016-10" db="EMBL/GenBank/DDBJ databases">
        <authorList>
            <person name="de Groot N.N."/>
        </authorList>
    </citation>
    <scope>NUCLEOTIDE SEQUENCE [LARGE SCALE GENOMIC DNA]</scope>
    <source>
        <strain evidence="2 3">DSM 11443</strain>
    </source>
</reference>
<sequence>MLSYLKKGTITLATLAVVGMPLAATAQTATISGRVQELPSPDTNVAVQAATPTTAATAVKVRTAPQRNLVPIRQVKKVSKPIMAIRNDNSTAPLQIPAEFNPPAGTCRLWYPTRPVAQQPGLTDCSATIPRGAIKLLG</sequence>
<dbReference type="AlphaFoldDB" id="A0A1I1T361"/>
<dbReference type="STRING" id="74348.SAMN04488523_101210"/>
<dbReference type="OrthoDB" id="894263at2"/>
<keyword evidence="3" id="KW-1185">Reference proteome</keyword>